<feature type="region of interest" description="Disordered" evidence="1">
    <location>
        <begin position="1"/>
        <end position="20"/>
    </location>
</feature>
<evidence type="ECO:0008006" key="4">
    <source>
        <dbReference type="Google" id="ProtNLM"/>
    </source>
</evidence>
<dbReference type="AlphaFoldDB" id="A0A9W8JRL7"/>
<keyword evidence="3" id="KW-1185">Reference proteome</keyword>
<evidence type="ECO:0000313" key="2">
    <source>
        <dbReference type="EMBL" id="KAJ3498080.1"/>
    </source>
</evidence>
<sequence>MKTLQQALKGKQERTWTDNDAKGRLPKELLKEIFQLFVALHPWPFHKGDANSPPTNPPAILAQVCGCWQDIVQDMPDLWTRLPPLDITTRGNSKKRHERFTRFVDRSRGSRLSVHITRTGQELDLKLLKALFDNISPRIESLCFDATASDIREAPRFFVQRSISYPLKQDPLDTLTACNLFPNFWPRVFDQICPSTLSSTLSFVELDIVLPTLGFMPNANLDFASLKVLKVRMNGHPWNTSWNLRAPSLEELSLTNYIKKDSIGIVDTESGIWEIILVTLGDTFYRMQGSKIRKLRLTTNLDSLEDLRRILVLTCRLEDLEIDLPPYTMLAELAIMDTPGAPFAPNLTYLKESHVAVNGLSKVMQA</sequence>
<name>A0A9W8JRL7_9AGAR</name>
<proteinExistence type="predicted"/>
<accession>A0A9W8JRL7</accession>
<protein>
    <recommendedName>
        <fullName evidence="4">F-box domain-containing protein</fullName>
    </recommendedName>
</protein>
<evidence type="ECO:0000313" key="3">
    <source>
        <dbReference type="Proteomes" id="UP001148786"/>
    </source>
</evidence>
<reference evidence="2" key="1">
    <citation type="submission" date="2022-07" db="EMBL/GenBank/DDBJ databases">
        <title>Genome Sequence of Agrocybe chaxingu.</title>
        <authorList>
            <person name="Buettner E."/>
        </authorList>
    </citation>
    <scope>NUCLEOTIDE SEQUENCE</scope>
    <source>
        <strain evidence="2">MP-N11</strain>
    </source>
</reference>
<dbReference type="EMBL" id="JANKHO010001820">
    <property type="protein sequence ID" value="KAJ3498080.1"/>
    <property type="molecule type" value="Genomic_DNA"/>
</dbReference>
<gene>
    <name evidence="2" type="ORF">NLJ89_g10265</name>
</gene>
<evidence type="ECO:0000256" key="1">
    <source>
        <dbReference type="SAM" id="MobiDB-lite"/>
    </source>
</evidence>
<dbReference type="Proteomes" id="UP001148786">
    <property type="component" value="Unassembled WGS sequence"/>
</dbReference>
<organism evidence="2 3">
    <name type="scientific">Agrocybe chaxingu</name>
    <dbReference type="NCBI Taxonomy" id="84603"/>
    <lineage>
        <taxon>Eukaryota</taxon>
        <taxon>Fungi</taxon>
        <taxon>Dikarya</taxon>
        <taxon>Basidiomycota</taxon>
        <taxon>Agaricomycotina</taxon>
        <taxon>Agaricomycetes</taxon>
        <taxon>Agaricomycetidae</taxon>
        <taxon>Agaricales</taxon>
        <taxon>Agaricineae</taxon>
        <taxon>Strophariaceae</taxon>
        <taxon>Agrocybe</taxon>
    </lineage>
</organism>
<comment type="caution">
    <text evidence="2">The sequence shown here is derived from an EMBL/GenBank/DDBJ whole genome shotgun (WGS) entry which is preliminary data.</text>
</comment>
<feature type="compositionally biased region" description="Basic and acidic residues" evidence="1">
    <location>
        <begin position="10"/>
        <end position="20"/>
    </location>
</feature>